<proteinExistence type="predicted"/>
<gene>
    <name evidence="1" type="ORF">MB824_05630</name>
</gene>
<comment type="caution">
    <text evidence="1">The sequence shown here is derived from an EMBL/GenBank/DDBJ whole genome shotgun (WGS) entry which is preliminary data.</text>
</comment>
<evidence type="ECO:0000313" key="2">
    <source>
        <dbReference type="Proteomes" id="UP001298424"/>
    </source>
</evidence>
<accession>A0ABS9NNR9</accession>
<name>A0ABS9NNR9_9NEIS</name>
<keyword evidence="2" id="KW-1185">Reference proteome</keyword>
<reference evidence="1 2" key="1">
    <citation type="submission" date="2022-02" db="EMBL/GenBank/DDBJ databases">
        <title>Genome sequence data of Kingella unionensis sp. nov. strain CICC 24913 (CCUG 75125).</title>
        <authorList>
            <person name="Xiao M."/>
        </authorList>
    </citation>
    <scope>NUCLEOTIDE SEQUENCE [LARGE SCALE GENOMIC DNA]</scope>
    <source>
        <strain evidence="1 2">CICC 24913</strain>
    </source>
</reference>
<dbReference type="Proteomes" id="UP001298424">
    <property type="component" value="Unassembled WGS sequence"/>
</dbReference>
<dbReference type="EMBL" id="JAKOOW010000023">
    <property type="protein sequence ID" value="MCG6503973.1"/>
    <property type="molecule type" value="Genomic_DNA"/>
</dbReference>
<evidence type="ECO:0000313" key="1">
    <source>
        <dbReference type="EMBL" id="MCG6503973.1"/>
    </source>
</evidence>
<organism evidence="1 2">
    <name type="scientific">Kingella pumchi</name>
    <dbReference type="NCBI Taxonomy" id="2779506"/>
    <lineage>
        <taxon>Bacteria</taxon>
        <taxon>Pseudomonadati</taxon>
        <taxon>Pseudomonadota</taxon>
        <taxon>Betaproteobacteria</taxon>
        <taxon>Neisseriales</taxon>
        <taxon>Neisseriaceae</taxon>
        <taxon>Kingella</taxon>
    </lineage>
</organism>
<sequence length="78" mass="8813">MAIGIAAVFLAKNTRLTRQKCSQGVQACCAFFLAFGHFLLKKPLRKPNANTPWRRTKRARFSGCLPRFAFTPFPRPVS</sequence>
<protein>
    <submittedName>
        <fullName evidence="1">Uncharacterized protein</fullName>
    </submittedName>
</protein>